<keyword evidence="3" id="KW-1185">Reference proteome</keyword>
<evidence type="ECO:0000313" key="3">
    <source>
        <dbReference type="Proteomes" id="UP000637628"/>
    </source>
</evidence>
<feature type="domain" description="SnoaL-like" evidence="1">
    <location>
        <begin position="13"/>
        <end position="131"/>
    </location>
</feature>
<dbReference type="EMBL" id="BOML01000089">
    <property type="protein sequence ID" value="GIE07803.1"/>
    <property type="molecule type" value="Genomic_DNA"/>
</dbReference>
<organism evidence="2 3">
    <name type="scientific">Paractinoplanes durhamensis</name>
    <dbReference type="NCBI Taxonomy" id="113563"/>
    <lineage>
        <taxon>Bacteria</taxon>
        <taxon>Bacillati</taxon>
        <taxon>Actinomycetota</taxon>
        <taxon>Actinomycetes</taxon>
        <taxon>Micromonosporales</taxon>
        <taxon>Micromonosporaceae</taxon>
        <taxon>Paractinoplanes</taxon>
    </lineage>
</organism>
<dbReference type="Gene3D" id="3.10.450.50">
    <property type="match status" value="1"/>
</dbReference>
<proteinExistence type="predicted"/>
<protein>
    <recommendedName>
        <fullName evidence="1">SnoaL-like domain-containing protein</fullName>
    </recommendedName>
</protein>
<dbReference type="InterPro" id="IPR037401">
    <property type="entry name" value="SnoaL-like"/>
</dbReference>
<dbReference type="Pfam" id="PF12680">
    <property type="entry name" value="SnoaL_2"/>
    <property type="match status" value="1"/>
</dbReference>
<sequence>MPDEATVKALALEHCRRINARDLDGLLRLYSPDVRFEDPVGSGVRQGHEAMRAHATGAIATGVRELPGDPVATLDGRHAAVPVVGVLPYIRGNPLTTALGLPEAPAGDHGKVLRIDYVMVIAVGADGLIDEMQSYWGTDEITVADRFDVPMEATDARG</sequence>
<evidence type="ECO:0000259" key="1">
    <source>
        <dbReference type="Pfam" id="PF12680"/>
    </source>
</evidence>
<gene>
    <name evidence="2" type="ORF">Adu01nite_91530</name>
</gene>
<dbReference type="InterPro" id="IPR032710">
    <property type="entry name" value="NTF2-like_dom_sf"/>
</dbReference>
<accession>A0ABQ3ZD73</accession>
<evidence type="ECO:0000313" key="2">
    <source>
        <dbReference type="EMBL" id="GIE07803.1"/>
    </source>
</evidence>
<comment type="caution">
    <text evidence="2">The sequence shown here is derived from an EMBL/GenBank/DDBJ whole genome shotgun (WGS) entry which is preliminary data.</text>
</comment>
<name>A0ABQ3ZD73_9ACTN</name>
<dbReference type="RefSeq" id="WP_203735636.1">
    <property type="nucleotide sequence ID" value="NZ_BAAATX010000047.1"/>
</dbReference>
<reference evidence="2 3" key="1">
    <citation type="submission" date="2021-01" db="EMBL/GenBank/DDBJ databases">
        <title>Whole genome shotgun sequence of Actinoplanes durhamensis NBRC 14914.</title>
        <authorList>
            <person name="Komaki H."/>
            <person name="Tamura T."/>
        </authorList>
    </citation>
    <scope>NUCLEOTIDE SEQUENCE [LARGE SCALE GENOMIC DNA]</scope>
    <source>
        <strain evidence="2 3">NBRC 14914</strain>
    </source>
</reference>
<dbReference type="SUPFAM" id="SSF54427">
    <property type="entry name" value="NTF2-like"/>
    <property type="match status" value="1"/>
</dbReference>
<dbReference type="Proteomes" id="UP000637628">
    <property type="component" value="Unassembled WGS sequence"/>
</dbReference>